<keyword evidence="3" id="KW-1185">Reference proteome</keyword>
<feature type="compositionally biased region" description="Low complexity" evidence="1">
    <location>
        <begin position="121"/>
        <end position="131"/>
    </location>
</feature>
<accession>A0ABU0J8B2</accession>
<evidence type="ECO:0000256" key="1">
    <source>
        <dbReference type="SAM" id="MobiDB-lite"/>
    </source>
</evidence>
<feature type="region of interest" description="Disordered" evidence="1">
    <location>
        <begin position="157"/>
        <end position="178"/>
    </location>
</feature>
<dbReference type="RefSeq" id="WP_307274549.1">
    <property type="nucleotide sequence ID" value="NZ_JAUSVX010000006.1"/>
</dbReference>
<name>A0ABU0J8B2_9HYPH</name>
<comment type="caution">
    <text evidence="2">The sequence shown here is derived from an EMBL/GenBank/DDBJ whole genome shotgun (WGS) entry which is preliminary data.</text>
</comment>
<organism evidence="2 3">
    <name type="scientific">Labrys wisconsinensis</name>
    <dbReference type="NCBI Taxonomy" id="425677"/>
    <lineage>
        <taxon>Bacteria</taxon>
        <taxon>Pseudomonadati</taxon>
        <taxon>Pseudomonadota</taxon>
        <taxon>Alphaproteobacteria</taxon>
        <taxon>Hyphomicrobiales</taxon>
        <taxon>Xanthobacteraceae</taxon>
        <taxon>Labrys</taxon>
    </lineage>
</organism>
<evidence type="ECO:0008006" key="4">
    <source>
        <dbReference type="Google" id="ProtNLM"/>
    </source>
</evidence>
<reference evidence="2 3" key="1">
    <citation type="submission" date="2023-07" db="EMBL/GenBank/DDBJ databases">
        <title>Genomic Encyclopedia of Type Strains, Phase IV (KMG-IV): sequencing the most valuable type-strain genomes for metagenomic binning, comparative biology and taxonomic classification.</title>
        <authorList>
            <person name="Goeker M."/>
        </authorList>
    </citation>
    <scope>NUCLEOTIDE SEQUENCE [LARGE SCALE GENOMIC DNA]</scope>
    <source>
        <strain evidence="2 3">DSM 19619</strain>
    </source>
</reference>
<evidence type="ECO:0000313" key="2">
    <source>
        <dbReference type="EMBL" id="MDQ0470513.1"/>
    </source>
</evidence>
<protein>
    <recommendedName>
        <fullName evidence="4">DUF2336 domain-containing protein</fullName>
    </recommendedName>
</protein>
<proteinExistence type="predicted"/>
<evidence type="ECO:0000313" key="3">
    <source>
        <dbReference type="Proteomes" id="UP001242480"/>
    </source>
</evidence>
<dbReference type="Proteomes" id="UP001242480">
    <property type="component" value="Unassembled WGS sequence"/>
</dbReference>
<gene>
    <name evidence="2" type="ORF">QO011_003532</name>
</gene>
<dbReference type="EMBL" id="JAUSVX010000006">
    <property type="protein sequence ID" value="MDQ0470513.1"/>
    <property type="molecule type" value="Genomic_DNA"/>
</dbReference>
<feature type="region of interest" description="Disordered" evidence="1">
    <location>
        <begin position="108"/>
        <end position="139"/>
    </location>
</feature>
<sequence>MTDFAEETERAEDAALARLVGDPAPERRLEALHIALGIWRGPRPARRRQVLALALNLVRRLDYFARLELADHIVRTGSAPRALIAALGAGDPAMAGMLQGVEILDGEAAGPATRPDDRPVEAAAPAAEAAPMSPPRREEAPAALDLDALLRHARADVERRRRSAPVEPPASPAGEPRVRSVPHLQILPPAPSPPSGHDLIDIALNGEPGELAERLALRSGRSVSAVAGCLATADAKALGALVRDAGCGPALLAVLAVARMRREDFAPNVVAAMCAWEMAEPQRPPLRAASR</sequence>